<reference evidence="1 2" key="1">
    <citation type="submission" date="2020-06" db="EMBL/GenBank/DDBJ databases">
        <title>Schlegella sp. ID0723 isolated from air conditioner.</title>
        <authorList>
            <person name="Kim D.Y."/>
            <person name="Kim D.-U."/>
        </authorList>
    </citation>
    <scope>NUCLEOTIDE SEQUENCE [LARGE SCALE GENOMIC DNA]</scope>
    <source>
        <strain evidence="1 2">ID0723</strain>
    </source>
</reference>
<organism evidence="1 2">
    <name type="scientific">Piscinibacter koreensis</name>
    <dbReference type="NCBI Taxonomy" id="2742824"/>
    <lineage>
        <taxon>Bacteria</taxon>
        <taxon>Pseudomonadati</taxon>
        <taxon>Pseudomonadota</taxon>
        <taxon>Betaproteobacteria</taxon>
        <taxon>Burkholderiales</taxon>
        <taxon>Sphaerotilaceae</taxon>
        <taxon>Piscinibacter</taxon>
    </lineage>
</organism>
<dbReference type="EMBL" id="JABWMJ010000002">
    <property type="protein sequence ID" value="NUZ05122.1"/>
    <property type="molecule type" value="Genomic_DNA"/>
</dbReference>
<dbReference type="RefSeq" id="WP_176066730.1">
    <property type="nucleotide sequence ID" value="NZ_JABWMJ010000002.1"/>
</dbReference>
<sequence>MKRVWLGVGVVLAGLVLAAWASDFLTMQDERTIFTVRCIGGEWAGERCTGKLAAAPRYRFRALKPHGEVVFWIVGGSEPSGKLSNCVIQDGRNWRCEPSADASRSITLEMAQGTPVAGMPGTLGFHRIPKWRWYLLRQGF</sequence>
<protein>
    <submittedName>
        <fullName evidence="1">Uncharacterized protein</fullName>
    </submittedName>
</protein>
<dbReference type="AlphaFoldDB" id="A0A7Y6NL67"/>
<keyword evidence="2" id="KW-1185">Reference proteome</keyword>
<name>A0A7Y6NL67_9BURK</name>
<proteinExistence type="predicted"/>
<comment type="caution">
    <text evidence="1">The sequence shown here is derived from an EMBL/GenBank/DDBJ whole genome shotgun (WGS) entry which is preliminary data.</text>
</comment>
<gene>
    <name evidence="1" type="ORF">HQN59_05030</name>
</gene>
<accession>A0A7Y6NL67</accession>
<evidence type="ECO:0000313" key="1">
    <source>
        <dbReference type="EMBL" id="NUZ05122.1"/>
    </source>
</evidence>
<evidence type="ECO:0000313" key="2">
    <source>
        <dbReference type="Proteomes" id="UP000529637"/>
    </source>
</evidence>
<dbReference type="Proteomes" id="UP000529637">
    <property type="component" value="Unassembled WGS sequence"/>
</dbReference>